<feature type="domain" description="Amidohydrolase-related" evidence="2">
    <location>
        <begin position="3"/>
        <end position="305"/>
    </location>
</feature>
<evidence type="ECO:0000259" key="2">
    <source>
        <dbReference type="Pfam" id="PF04909"/>
    </source>
</evidence>
<name>A0ABW1NGR9_9ACTN</name>
<keyword evidence="4" id="KW-1185">Reference proteome</keyword>
<dbReference type="EMBL" id="JBHSRF010000008">
    <property type="protein sequence ID" value="MFC6081222.1"/>
    <property type="molecule type" value="Genomic_DNA"/>
</dbReference>
<protein>
    <submittedName>
        <fullName evidence="3">Amidohydrolase family protein</fullName>
    </submittedName>
</protein>
<gene>
    <name evidence="3" type="ORF">ACFP1K_08635</name>
</gene>
<dbReference type="Gene3D" id="3.20.20.140">
    <property type="entry name" value="Metal-dependent hydrolases"/>
    <property type="match status" value="1"/>
</dbReference>
<dbReference type="Pfam" id="PF04909">
    <property type="entry name" value="Amidohydro_2"/>
    <property type="match status" value="1"/>
</dbReference>
<dbReference type="RefSeq" id="WP_380748819.1">
    <property type="nucleotide sequence ID" value="NZ_JBHSRF010000008.1"/>
</dbReference>
<sequence>MRVDVHHHAIFPGYARRLAELGIGAQPGIPLPAWSAAGSLAMMDRTGIDLAILSVGSPGFHFGDPQLTRELCREVNDDLVATVAEHPRRFRAFAALPLPSCDDALAELDRVTGDDAFAGVGLLTNYAARYLGDPAFDPLLAELDRRGAVAHVHPTLPLHYPAAEIDLRPSLIEYVFDTTRAVVNLMLNGVHHRFPGITWIFSHCGGTAPYLAGRLAIAEPLPELAQAGSVYEALRSFHYDIALATTPYALGAAAALVGPGHLLVGSDFPFVDEPTVRGCLSEAAEVLGPDAMDTVARDTPARLFPTLTTETR</sequence>
<reference evidence="4" key="1">
    <citation type="journal article" date="2019" name="Int. J. Syst. Evol. Microbiol.">
        <title>The Global Catalogue of Microorganisms (GCM) 10K type strain sequencing project: providing services to taxonomists for standard genome sequencing and annotation.</title>
        <authorList>
            <consortium name="The Broad Institute Genomics Platform"/>
            <consortium name="The Broad Institute Genome Sequencing Center for Infectious Disease"/>
            <person name="Wu L."/>
            <person name="Ma J."/>
        </authorList>
    </citation>
    <scope>NUCLEOTIDE SEQUENCE [LARGE SCALE GENOMIC DNA]</scope>
    <source>
        <strain evidence="4">JCM 30346</strain>
    </source>
</reference>
<evidence type="ECO:0000313" key="3">
    <source>
        <dbReference type="EMBL" id="MFC6081222.1"/>
    </source>
</evidence>
<dbReference type="InterPro" id="IPR006680">
    <property type="entry name" value="Amidohydro-rel"/>
</dbReference>
<dbReference type="InterPro" id="IPR032466">
    <property type="entry name" value="Metal_Hydrolase"/>
</dbReference>
<keyword evidence="1" id="KW-0456">Lyase</keyword>
<dbReference type="PANTHER" id="PTHR21240:SF28">
    <property type="entry name" value="ISO-OROTATE DECARBOXYLASE (EUROFUNG)"/>
    <property type="match status" value="1"/>
</dbReference>
<evidence type="ECO:0000313" key="4">
    <source>
        <dbReference type="Proteomes" id="UP001596137"/>
    </source>
</evidence>
<organism evidence="3 4">
    <name type="scientific">Sphaerisporangium aureirubrum</name>
    <dbReference type="NCBI Taxonomy" id="1544736"/>
    <lineage>
        <taxon>Bacteria</taxon>
        <taxon>Bacillati</taxon>
        <taxon>Actinomycetota</taxon>
        <taxon>Actinomycetes</taxon>
        <taxon>Streptosporangiales</taxon>
        <taxon>Streptosporangiaceae</taxon>
        <taxon>Sphaerisporangium</taxon>
    </lineage>
</organism>
<accession>A0ABW1NGR9</accession>
<dbReference type="Proteomes" id="UP001596137">
    <property type="component" value="Unassembled WGS sequence"/>
</dbReference>
<dbReference type="SUPFAM" id="SSF51556">
    <property type="entry name" value="Metallo-dependent hydrolases"/>
    <property type="match status" value="1"/>
</dbReference>
<comment type="caution">
    <text evidence="3">The sequence shown here is derived from an EMBL/GenBank/DDBJ whole genome shotgun (WGS) entry which is preliminary data.</text>
</comment>
<evidence type="ECO:0000256" key="1">
    <source>
        <dbReference type="ARBA" id="ARBA00023239"/>
    </source>
</evidence>
<dbReference type="PANTHER" id="PTHR21240">
    <property type="entry name" value="2-AMINO-3-CARBOXYLMUCONATE-6-SEMIALDEHYDE DECARBOXYLASE"/>
    <property type="match status" value="1"/>
</dbReference>
<proteinExistence type="predicted"/>
<dbReference type="InterPro" id="IPR032465">
    <property type="entry name" value="ACMSD"/>
</dbReference>